<feature type="transmembrane region" description="Helical" evidence="3">
    <location>
        <begin position="201"/>
        <end position="218"/>
    </location>
</feature>
<evidence type="ECO:0008006" key="6">
    <source>
        <dbReference type="Google" id="ProtNLM"/>
    </source>
</evidence>
<feature type="transmembrane region" description="Helical" evidence="3">
    <location>
        <begin position="301"/>
        <end position="323"/>
    </location>
</feature>
<evidence type="ECO:0000313" key="4">
    <source>
        <dbReference type="EMBL" id="TKR29808.1"/>
    </source>
</evidence>
<dbReference type="RefSeq" id="WP_137268211.1">
    <property type="nucleotide sequence ID" value="NZ_SZUA01000003.1"/>
</dbReference>
<dbReference type="AlphaFoldDB" id="A0A4U5JNA8"/>
<dbReference type="InterPro" id="IPR011990">
    <property type="entry name" value="TPR-like_helical_dom_sf"/>
</dbReference>
<dbReference type="Proteomes" id="UP000308707">
    <property type="component" value="Unassembled WGS sequence"/>
</dbReference>
<protein>
    <recommendedName>
        <fullName evidence="6">Tetratricopeptide repeat protein</fullName>
    </recommendedName>
</protein>
<evidence type="ECO:0000256" key="2">
    <source>
        <dbReference type="ARBA" id="ARBA00022803"/>
    </source>
</evidence>
<evidence type="ECO:0000313" key="5">
    <source>
        <dbReference type="Proteomes" id="UP000308707"/>
    </source>
</evidence>
<keyword evidence="3" id="KW-0472">Membrane</keyword>
<proteinExistence type="predicted"/>
<reference evidence="4 5" key="1">
    <citation type="submission" date="2019-04" db="EMBL/GenBank/DDBJ databases">
        <title>Reference strain of H23.</title>
        <authorList>
            <person name="Luo X."/>
        </authorList>
    </citation>
    <scope>NUCLEOTIDE SEQUENCE [LARGE SCALE GENOMIC DNA]</scope>
    <source>
        <strain evidence="4 5">H23</strain>
    </source>
</reference>
<dbReference type="PANTHER" id="PTHR44227:SF3">
    <property type="entry name" value="PROTEIN O-MANNOSYL-TRANSFERASE TMTC4"/>
    <property type="match status" value="1"/>
</dbReference>
<gene>
    <name evidence="4" type="ORF">FCE95_16990</name>
</gene>
<dbReference type="OrthoDB" id="8566379at2"/>
<feature type="transmembrane region" description="Helical" evidence="3">
    <location>
        <begin position="93"/>
        <end position="112"/>
    </location>
</feature>
<keyword evidence="3" id="KW-1133">Transmembrane helix</keyword>
<feature type="transmembrane region" description="Helical" evidence="3">
    <location>
        <begin position="225"/>
        <end position="246"/>
    </location>
</feature>
<dbReference type="InterPro" id="IPR052346">
    <property type="entry name" value="O-mannosyl-transferase_TMTC"/>
</dbReference>
<feature type="transmembrane region" description="Helical" evidence="3">
    <location>
        <begin position="389"/>
        <end position="408"/>
    </location>
</feature>
<keyword evidence="2" id="KW-0802">TPR repeat</keyword>
<comment type="caution">
    <text evidence="4">The sequence shown here is derived from an EMBL/GenBank/DDBJ whole genome shotgun (WGS) entry which is preliminary data.</text>
</comment>
<organism evidence="4 5">
    <name type="scientific">Luteimonas gilva</name>
    <dbReference type="NCBI Taxonomy" id="2572684"/>
    <lineage>
        <taxon>Bacteria</taxon>
        <taxon>Pseudomonadati</taxon>
        <taxon>Pseudomonadota</taxon>
        <taxon>Gammaproteobacteria</taxon>
        <taxon>Lysobacterales</taxon>
        <taxon>Lysobacteraceae</taxon>
        <taxon>Luteimonas</taxon>
    </lineage>
</organism>
<name>A0A4U5JNA8_9GAMM</name>
<dbReference type="Gene3D" id="1.25.40.10">
    <property type="entry name" value="Tetratricopeptide repeat domain"/>
    <property type="match status" value="1"/>
</dbReference>
<dbReference type="EMBL" id="SZUA01000003">
    <property type="protein sequence ID" value="TKR29808.1"/>
    <property type="molecule type" value="Genomic_DNA"/>
</dbReference>
<keyword evidence="3" id="KW-0812">Transmembrane</keyword>
<feature type="transmembrane region" description="Helical" evidence="3">
    <location>
        <begin position="178"/>
        <end position="195"/>
    </location>
</feature>
<evidence type="ECO:0000256" key="3">
    <source>
        <dbReference type="SAM" id="Phobius"/>
    </source>
</evidence>
<accession>A0A4U5JNA8</accession>
<dbReference type="PANTHER" id="PTHR44227">
    <property type="match status" value="1"/>
</dbReference>
<feature type="transmembrane region" description="Helical" evidence="3">
    <location>
        <begin position="124"/>
        <end position="140"/>
    </location>
</feature>
<sequence length="639" mass="69444">MNPYLKWCAPIALLAAGLLAYWAGLHGGFIFDDFANLVEDPDWKMTHLGLDELRRAALNGFAGAGGRPLAILSFAFNHYFTQMDAFALKGTNLGMHLINGCLVLALCTRIFALAPVENARLGRFAAWAVATAWVVHPLQASTVLYVVQRMEIGAAMGTLLALLAYLRARRLQIEGRASLPWFLAAGLAVLFGLGFKESALLAPGYALLLEIFVLRFRVSAGRSKALIGLYAAGIAVALILFVGWALPHYASGAAYAARDFGLGERLLTQAPVLTMYLRQIVAPTPGALLFYYDNFPISGGLFSPPATAVSLAVLAALIASAFLLRRRWPLYALGIGWFFVGHALTSNVVPLELAFEHRNYLALLGILIAIAQIFARIGARLNTDARRTLATAALAGLAALSIIQASTWGEPMRLATALASRNPDSPRAGFELGRLLLQQSGGDPSSAQWFLAHKEFEHAAFLPRSSPLAEQALIIMDSRLRRPVPQDIWRSFQRKFRERAIGPEGLNALHGVLACRQRDECHFEDRDLYDTFAIALTVNPDSAIVHSLYATFAFNIMRDHELGIRVMRDAVRLAPNDAQYKANLAQLLAASGDASPELDALIAQVNAANGKGTYTDVLRQIQALRRNAARPVPTGSPAR</sequence>
<keyword evidence="5" id="KW-1185">Reference proteome</keyword>
<keyword evidence="1" id="KW-0677">Repeat</keyword>
<evidence type="ECO:0000256" key="1">
    <source>
        <dbReference type="ARBA" id="ARBA00022737"/>
    </source>
</evidence>
<feature type="transmembrane region" description="Helical" evidence="3">
    <location>
        <begin position="330"/>
        <end position="348"/>
    </location>
</feature>
<feature type="transmembrane region" description="Helical" evidence="3">
    <location>
        <begin position="360"/>
        <end position="377"/>
    </location>
</feature>